<comment type="similarity">
    <text evidence="3">Belongs to the multi antimicrobial extrusion (MATE) (TC 2.A.66.1) family.</text>
</comment>
<evidence type="ECO:0000256" key="8">
    <source>
        <dbReference type="ARBA" id="ARBA00022692"/>
    </source>
</evidence>
<evidence type="ECO:0000256" key="4">
    <source>
        <dbReference type="ARBA" id="ARBA00020268"/>
    </source>
</evidence>
<name>A0ABT2SY69_9FIRM</name>
<evidence type="ECO:0000313" key="14">
    <source>
        <dbReference type="EMBL" id="MCU6742954.1"/>
    </source>
</evidence>
<feature type="transmembrane region" description="Helical" evidence="13">
    <location>
        <begin position="420"/>
        <end position="440"/>
    </location>
</feature>
<evidence type="ECO:0000256" key="6">
    <source>
        <dbReference type="ARBA" id="ARBA00022449"/>
    </source>
</evidence>
<evidence type="ECO:0000256" key="1">
    <source>
        <dbReference type="ARBA" id="ARBA00003408"/>
    </source>
</evidence>
<keyword evidence="10" id="KW-0406">Ion transport</keyword>
<dbReference type="InterPro" id="IPR002528">
    <property type="entry name" value="MATE_fam"/>
</dbReference>
<comment type="caution">
    <text evidence="14">The sequence shown here is derived from an EMBL/GenBank/DDBJ whole genome shotgun (WGS) entry which is preliminary data.</text>
</comment>
<gene>
    <name evidence="14" type="ORF">OCV77_00300</name>
</gene>
<dbReference type="Proteomes" id="UP001652432">
    <property type="component" value="Unassembled WGS sequence"/>
</dbReference>
<evidence type="ECO:0000313" key="15">
    <source>
        <dbReference type="Proteomes" id="UP001652432"/>
    </source>
</evidence>
<dbReference type="Pfam" id="PF01554">
    <property type="entry name" value="MatE"/>
    <property type="match status" value="2"/>
</dbReference>
<dbReference type="RefSeq" id="WP_262572258.1">
    <property type="nucleotide sequence ID" value="NZ_JAOQKJ010000001.1"/>
</dbReference>
<keyword evidence="8 13" id="KW-0812">Transmembrane</keyword>
<evidence type="ECO:0000256" key="3">
    <source>
        <dbReference type="ARBA" id="ARBA00010199"/>
    </source>
</evidence>
<feature type="transmembrane region" description="Helical" evidence="13">
    <location>
        <begin position="134"/>
        <end position="155"/>
    </location>
</feature>
<dbReference type="NCBIfam" id="TIGR00797">
    <property type="entry name" value="matE"/>
    <property type="match status" value="1"/>
</dbReference>
<evidence type="ECO:0000256" key="10">
    <source>
        <dbReference type="ARBA" id="ARBA00023065"/>
    </source>
</evidence>
<feature type="transmembrane region" description="Helical" evidence="13">
    <location>
        <begin position="358"/>
        <end position="378"/>
    </location>
</feature>
<sequence length="450" mass="48778">MAGSSAKDMTVGSPMKLILGFAVPLLFGFLFQQFYSVVDTIIVGKTLGVDALAGVGATGSVNFLVIGFCMGVCNGFAIPVAQKFGAKDYVTMRRFIANSVWLSIGFAAVMTVLVSIFCRQILTLMRTPEDILEYAYSYILIVFIGIPATYLYNLLSGFIRSIGDSKTPLVFLVISSVLNIGLDLLLIMVFRMGVAGAAVATVLSQLISGILCLIYMYYKFDILIVKKDEWKADTHLMRILCSMGVPMGLQYSITAIGSVILQTAVNTLGSAAVASMTAGSKVSLFFCCPFDALGSTMSTYGGQNVGAKRLDRIGKGLLSCSILGIVYSIAAFVILYFFGDKFALMFLDAGETEILQNARMMLVINSAFFIPLTFVNVIRFLIQGMGYSTFAILAGVFEMIARTLGGVFLVPVFGYTGACFASPLAWILADLFLFPAYFHVMKRLHKILKV</sequence>
<feature type="transmembrane region" description="Helical" evidence="13">
    <location>
        <begin position="196"/>
        <end position="218"/>
    </location>
</feature>
<keyword evidence="7" id="KW-1003">Cell membrane</keyword>
<dbReference type="CDD" id="cd13138">
    <property type="entry name" value="MATE_yoeA_like"/>
    <property type="match status" value="1"/>
</dbReference>
<dbReference type="InterPro" id="IPR050222">
    <property type="entry name" value="MATE_MdtK"/>
</dbReference>
<dbReference type="PANTHER" id="PTHR43298">
    <property type="entry name" value="MULTIDRUG RESISTANCE PROTEIN NORM-RELATED"/>
    <property type="match status" value="1"/>
</dbReference>
<organism evidence="14 15">
    <name type="scientific">Suilimivivens aceti</name>
    <dbReference type="NCBI Taxonomy" id="2981774"/>
    <lineage>
        <taxon>Bacteria</taxon>
        <taxon>Bacillati</taxon>
        <taxon>Bacillota</taxon>
        <taxon>Clostridia</taxon>
        <taxon>Lachnospirales</taxon>
        <taxon>Lachnospiraceae</taxon>
        <taxon>Suilimivivens</taxon>
    </lineage>
</organism>
<feature type="transmembrane region" description="Helical" evidence="13">
    <location>
        <begin position="317"/>
        <end position="338"/>
    </location>
</feature>
<keyword evidence="15" id="KW-1185">Reference proteome</keyword>
<feature type="transmembrane region" description="Helical" evidence="13">
    <location>
        <begin position="390"/>
        <end position="414"/>
    </location>
</feature>
<keyword evidence="9 13" id="KW-1133">Transmembrane helix</keyword>
<reference evidence="14 15" key="1">
    <citation type="journal article" date="2021" name="ISME Commun">
        <title>Automated analysis of genomic sequences facilitates high-throughput and comprehensive description of bacteria.</title>
        <authorList>
            <person name="Hitch T.C.A."/>
        </authorList>
    </citation>
    <scope>NUCLEOTIDE SEQUENCE [LARGE SCALE GENOMIC DNA]</scope>
    <source>
        <strain evidence="14 15">Sanger_18</strain>
    </source>
</reference>
<keyword evidence="6" id="KW-0050">Antiport</keyword>
<feature type="transmembrane region" description="Helical" evidence="13">
    <location>
        <begin position="100"/>
        <end position="122"/>
    </location>
</feature>
<evidence type="ECO:0000256" key="11">
    <source>
        <dbReference type="ARBA" id="ARBA00023136"/>
    </source>
</evidence>
<keyword evidence="11 13" id="KW-0472">Membrane</keyword>
<dbReference type="PANTHER" id="PTHR43298:SF2">
    <property type="entry name" value="FMN_FAD EXPORTER YEEO-RELATED"/>
    <property type="match status" value="1"/>
</dbReference>
<evidence type="ECO:0000256" key="7">
    <source>
        <dbReference type="ARBA" id="ARBA00022475"/>
    </source>
</evidence>
<feature type="transmembrane region" description="Helical" evidence="13">
    <location>
        <begin position="60"/>
        <end position="80"/>
    </location>
</feature>
<comment type="subcellular location">
    <subcellularLocation>
        <location evidence="2">Cell membrane</location>
        <topology evidence="2">Multi-pass membrane protein</topology>
    </subcellularLocation>
</comment>
<keyword evidence="5" id="KW-0813">Transport</keyword>
<evidence type="ECO:0000256" key="2">
    <source>
        <dbReference type="ARBA" id="ARBA00004651"/>
    </source>
</evidence>
<feature type="transmembrane region" description="Helical" evidence="13">
    <location>
        <begin position="167"/>
        <end position="190"/>
    </location>
</feature>
<comment type="function">
    <text evidence="1">Multidrug efflux pump.</text>
</comment>
<dbReference type="EMBL" id="JAOQKJ010000001">
    <property type="protein sequence ID" value="MCU6742954.1"/>
    <property type="molecule type" value="Genomic_DNA"/>
</dbReference>
<accession>A0ABT2SY69</accession>
<dbReference type="PIRSF" id="PIRSF006603">
    <property type="entry name" value="DinF"/>
    <property type="match status" value="1"/>
</dbReference>
<evidence type="ECO:0000256" key="12">
    <source>
        <dbReference type="ARBA" id="ARBA00031636"/>
    </source>
</evidence>
<evidence type="ECO:0000256" key="9">
    <source>
        <dbReference type="ARBA" id="ARBA00022989"/>
    </source>
</evidence>
<dbReference type="InterPro" id="IPR048279">
    <property type="entry name" value="MdtK-like"/>
</dbReference>
<protein>
    <recommendedName>
        <fullName evidence="4">Probable multidrug resistance protein NorM</fullName>
    </recommendedName>
    <alternativeName>
        <fullName evidence="12">Multidrug-efflux transporter</fullName>
    </alternativeName>
</protein>
<evidence type="ECO:0000256" key="13">
    <source>
        <dbReference type="SAM" id="Phobius"/>
    </source>
</evidence>
<proteinExistence type="inferred from homology"/>
<evidence type="ECO:0000256" key="5">
    <source>
        <dbReference type="ARBA" id="ARBA00022448"/>
    </source>
</evidence>